<protein>
    <submittedName>
        <fullName evidence="1">Uncharacterized protein</fullName>
    </submittedName>
</protein>
<name>A0A8I2YSS1_9AGAM</name>
<evidence type="ECO:0000313" key="1">
    <source>
        <dbReference type="EMBL" id="KAG6377830.1"/>
    </source>
</evidence>
<comment type="caution">
    <text evidence="1">The sequence shown here is derived from an EMBL/GenBank/DDBJ whole genome shotgun (WGS) entry which is preliminary data.</text>
</comment>
<accession>A0A8I2YSS1</accession>
<sequence>MSRQLFLHHHFPALHLRFVVHARFRRSPTRDHYAALAAERESAPAPSGRRATDYRRVAADSLITVQVRENVLLADILVHVRVLDVL</sequence>
<keyword evidence="2" id="KW-1185">Reference proteome</keyword>
<organism evidence="1 2">
    <name type="scientific">Boletus reticuloceps</name>
    <dbReference type="NCBI Taxonomy" id="495285"/>
    <lineage>
        <taxon>Eukaryota</taxon>
        <taxon>Fungi</taxon>
        <taxon>Dikarya</taxon>
        <taxon>Basidiomycota</taxon>
        <taxon>Agaricomycotina</taxon>
        <taxon>Agaricomycetes</taxon>
        <taxon>Agaricomycetidae</taxon>
        <taxon>Boletales</taxon>
        <taxon>Boletineae</taxon>
        <taxon>Boletaceae</taxon>
        <taxon>Boletoideae</taxon>
        <taxon>Boletus</taxon>
    </lineage>
</organism>
<dbReference type="EMBL" id="JAGFBS010000008">
    <property type="protein sequence ID" value="KAG6377830.1"/>
    <property type="molecule type" value="Genomic_DNA"/>
</dbReference>
<dbReference type="Proteomes" id="UP000683000">
    <property type="component" value="Unassembled WGS sequence"/>
</dbReference>
<proteinExistence type="predicted"/>
<evidence type="ECO:0000313" key="2">
    <source>
        <dbReference type="Proteomes" id="UP000683000"/>
    </source>
</evidence>
<dbReference type="AlphaFoldDB" id="A0A8I2YSS1"/>
<reference evidence="1" key="1">
    <citation type="submission" date="2021-03" db="EMBL/GenBank/DDBJ databases">
        <title>Evolutionary innovations through gain and loss of genes in the ectomycorrhizal Boletales.</title>
        <authorList>
            <person name="Wu G."/>
            <person name="Miyauchi S."/>
            <person name="Morin E."/>
            <person name="Yang Z.-L."/>
            <person name="Xu J."/>
            <person name="Martin F.M."/>
        </authorList>
    </citation>
    <scope>NUCLEOTIDE SEQUENCE</scope>
    <source>
        <strain evidence="1">BR01</strain>
    </source>
</reference>
<gene>
    <name evidence="1" type="ORF">JVT61DRAFT_14610</name>
</gene>